<comment type="caution">
    <text evidence="1">The sequence shown here is derived from an EMBL/GenBank/DDBJ whole genome shotgun (WGS) entry which is preliminary data.</text>
</comment>
<name>A0AC61QHK9_9BACT</name>
<dbReference type="EC" id="2.7.2.4" evidence="1"/>
<keyword evidence="2" id="KW-1185">Reference proteome</keyword>
<evidence type="ECO:0000313" key="1">
    <source>
        <dbReference type="EMBL" id="TDF72443.1"/>
    </source>
</evidence>
<reference evidence="1" key="1">
    <citation type="submission" date="2019-03" db="EMBL/GenBank/DDBJ databases">
        <title>Candidatus Syntrophosphaera thermopropionivorans: a novel player in syntrophic propionate oxidation during anaerobic digestion.</title>
        <authorList>
            <person name="Dyksma S."/>
        </authorList>
    </citation>
    <scope>NUCLEOTIDE SEQUENCE</scope>
    <source>
        <strain evidence="1">W5</strain>
    </source>
</reference>
<dbReference type="EMBL" id="SMOG01000043">
    <property type="protein sequence ID" value="TDF72443.1"/>
    <property type="molecule type" value="Genomic_DNA"/>
</dbReference>
<proteinExistence type="predicted"/>
<keyword evidence="1" id="KW-0418">Kinase</keyword>
<dbReference type="Proteomes" id="UP000294588">
    <property type="component" value="Unassembled WGS sequence"/>
</dbReference>
<organism evidence="1 2">
    <name type="scientific">Candidatus Syntrophosphaera thermopropionivorans</name>
    <dbReference type="NCBI Taxonomy" id="2593015"/>
    <lineage>
        <taxon>Bacteria</taxon>
        <taxon>Pseudomonadati</taxon>
        <taxon>Candidatus Cloacimonadota</taxon>
        <taxon>Candidatus Cloacimonadia</taxon>
        <taxon>Candidatus Cloacimonadales</taxon>
        <taxon>Candidatus Cloacimonadaceae</taxon>
        <taxon>Candidatus Syntrophosphaera</taxon>
    </lineage>
</organism>
<accession>A0AC61QHK9</accession>
<sequence length="391" mass="43540">MAIIVKKFGGTSLGSIELIRNIARRIALEAGKGDSLVLVVSAMAKTTDELINLAYQISEHPSRRELDMLLTAGERISMSLLSLALQEEGYSSISFTGSQSGIITDERHGNARILNVNAFRIKEELDKGKIVIVAGFQGVSQSKEITTLGRGGSDTSAVALACYLQAKKCEIYTDVDGVYTADPKIVSNAKLLPAIDYSQMLALSYNGSKVIHPRAVEFAYKYSIPVEIKSSFTFAPGTMLIQEKSFKEENMEERHITAIAHKENLLSYIIPETEETIDLLKIWNWEIFKYLAIENQLELIIEEKYDKEIQYLLSQKEIPILKTENGIGYVTLVGLGINLDPSFLADTLKLCQPFHIKRIQHSDKTIEIMLPSSEVKDCVQILHSAFIGCEK</sequence>
<protein>
    <submittedName>
        <fullName evidence="1">Aspartate kinase</fullName>
        <ecNumber evidence="1">2.7.2.4</ecNumber>
    </submittedName>
</protein>
<gene>
    <name evidence="1" type="ORF">E0946_07050</name>
</gene>
<evidence type="ECO:0000313" key="2">
    <source>
        <dbReference type="Proteomes" id="UP000294588"/>
    </source>
</evidence>
<keyword evidence="1" id="KW-0808">Transferase</keyword>